<gene>
    <name evidence="1" type="ORF">EVAR_59906_1</name>
</gene>
<dbReference type="OrthoDB" id="10022108at2759"/>
<keyword evidence="2" id="KW-1185">Reference proteome</keyword>
<protein>
    <submittedName>
        <fullName evidence="1">Uncharacterized protein</fullName>
    </submittedName>
</protein>
<accession>A0A4C2AEL2</accession>
<name>A0A4C2AEL2_EUMVA</name>
<evidence type="ECO:0000313" key="2">
    <source>
        <dbReference type="Proteomes" id="UP000299102"/>
    </source>
</evidence>
<evidence type="ECO:0000313" key="1">
    <source>
        <dbReference type="EMBL" id="GBP98480.1"/>
    </source>
</evidence>
<reference evidence="1 2" key="1">
    <citation type="journal article" date="2019" name="Commun. Biol.">
        <title>The bagworm genome reveals a unique fibroin gene that provides high tensile strength.</title>
        <authorList>
            <person name="Kono N."/>
            <person name="Nakamura H."/>
            <person name="Ohtoshi R."/>
            <person name="Tomita M."/>
            <person name="Numata K."/>
            <person name="Arakawa K."/>
        </authorList>
    </citation>
    <scope>NUCLEOTIDE SEQUENCE [LARGE SCALE GENOMIC DNA]</scope>
</reference>
<dbReference type="AlphaFoldDB" id="A0A4C2AEL2"/>
<sequence length="116" mass="12526">MRLPTVIIRDVLRVNSDEDIVRSLRTQNDTYPRVSIGPIVATGDGRAMTLSATRCSRSAQSYIIASIKAGLYTWAPKAPGMDQSRWCVCCLGYGHGQAFCKEVSESARTAAGSTLA</sequence>
<dbReference type="Proteomes" id="UP000299102">
    <property type="component" value="Unassembled WGS sequence"/>
</dbReference>
<comment type="caution">
    <text evidence="1">The sequence shown here is derived from an EMBL/GenBank/DDBJ whole genome shotgun (WGS) entry which is preliminary data.</text>
</comment>
<proteinExistence type="predicted"/>
<dbReference type="EMBL" id="BGZK01003148">
    <property type="protein sequence ID" value="GBP98480.1"/>
    <property type="molecule type" value="Genomic_DNA"/>
</dbReference>
<organism evidence="1 2">
    <name type="scientific">Eumeta variegata</name>
    <name type="common">Bagworm moth</name>
    <name type="synonym">Eumeta japonica</name>
    <dbReference type="NCBI Taxonomy" id="151549"/>
    <lineage>
        <taxon>Eukaryota</taxon>
        <taxon>Metazoa</taxon>
        <taxon>Ecdysozoa</taxon>
        <taxon>Arthropoda</taxon>
        <taxon>Hexapoda</taxon>
        <taxon>Insecta</taxon>
        <taxon>Pterygota</taxon>
        <taxon>Neoptera</taxon>
        <taxon>Endopterygota</taxon>
        <taxon>Lepidoptera</taxon>
        <taxon>Glossata</taxon>
        <taxon>Ditrysia</taxon>
        <taxon>Tineoidea</taxon>
        <taxon>Psychidae</taxon>
        <taxon>Oiketicinae</taxon>
        <taxon>Eumeta</taxon>
    </lineage>
</organism>